<dbReference type="Pfam" id="PF12098">
    <property type="entry name" value="DUF3574"/>
    <property type="match status" value="1"/>
</dbReference>
<accession>A0ABP3JBH5</accession>
<reference evidence="3" key="1">
    <citation type="journal article" date="2019" name="Int. J. Syst. Evol. Microbiol.">
        <title>The Global Catalogue of Microorganisms (GCM) 10K type strain sequencing project: providing services to taxonomists for standard genome sequencing and annotation.</title>
        <authorList>
            <consortium name="The Broad Institute Genomics Platform"/>
            <consortium name="The Broad Institute Genome Sequencing Center for Infectious Disease"/>
            <person name="Wu L."/>
            <person name="Ma J."/>
        </authorList>
    </citation>
    <scope>NUCLEOTIDE SEQUENCE [LARGE SCALE GENOMIC DNA]</scope>
    <source>
        <strain evidence="3">JCM 4805</strain>
    </source>
</reference>
<comment type="caution">
    <text evidence="2">The sequence shown here is derived from an EMBL/GenBank/DDBJ whole genome shotgun (WGS) entry which is preliminary data.</text>
</comment>
<protein>
    <recommendedName>
        <fullName evidence="4">Choline dehydrogenase</fullName>
    </recommendedName>
</protein>
<name>A0ABP3JBH5_9ACTN</name>
<feature type="compositionally biased region" description="Low complexity" evidence="1">
    <location>
        <begin position="74"/>
        <end position="89"/>
    </location>
</feature>
<sequence>MFVQAPWCRGTVGRAQCDGRGCPSAPSVSTGACGRWSTEPPRRGSPLVSMSQPRLRLAVLTASTVLLGTAATASAAVTSAPPAAHTSAARSEGGGLLPGHAPTGSDTAGSDTAGGDPAGGEPAGGRPYIETSLFFGTAHPDGSPPVTDKQFRDFVDEFVTPRFPDGLTVQQSQGQYRDRHGTIERERSYELILFYPTGQAEPSGRKIEEIRSAYEKKFAQESVARVDDRTRVDF</sequence>
<proteinExistence type="predicted"/>
<evidence type="ECO:0008006" key="4">
    <source>
        <dbReference type="Google" id="ProtNLM"/>
    </source>
</evidence>
<evidence type="ECO:0000256" key="1">
    <source>
        <dbReference type="SAM" id="MobiDB-lite"/>
    </source>
</evidence>
<keyword evidence="3" id="KW-1185">Reference proteome</keyword>
<gene>
    <name evidence="2" type="ORF">GCM10010361_10050</name>
</gene>
<organism evidence="2 3">
    <name type="scientific">Streptomyces olivaceiscleroticus</name>
    <dbReference type="NCBI Taxonomy" id="68245"/>
    <lineage>
        <taxon>Bacteria</taxon>
        <taxon>Bacillati</taxon>
        <taxon>Actinomycetota</taxon>
        <taxon>Actinomycetes</taxon>
        <taxon>Kitasatosporales</taxon>
        <taxon>Streptomycetaceae</taxon>
        <taxon>Streptomyces</taxon>
    </lineage>
</organism>
<evidence type="ECO:0000313" key="2">
    <source>
        <dbReference type="EMBL" id="GAA0448126.1"/>
    </source>
</evidence>
<evidence type="ECO:0000313" key="3">
    <source>
        <dbReference type="Proteomes" id="UP001500909"/>
    </source>
</evidence>
<dbReference type="Proteomes" id="UP001500909">
    <property type="component" value="Unassembled WGS sequence"/>
</dbReference>
<feature type="region of interest" description="Disordered" evidence="1">
    <location>
        <begin position="74"/>
        <end position="128"/>
    </location>
</feature>
<dbReference type="InterPro" id="IPR021957">
    <property type="entry name" value="DUF3574"/>
</dbReference>
<feature type="region of interest" description="Disordered" evidence="1">
    <location>
        <begin position="28"/>
        <end position="49"/>
    </location>
</feature>
<dbReference type="EMBL" id="BAAABY010000009">
    <property type="protein sequence ID" value="GAA0448126.1"/>
    <property type="molecule type" value="Genomic_DNA"/>
</dbReference>